<name>A0ABV7F7C8_9BURK</name>
<dbReference type="EMBL" id="JBHRTP010000066">
    <property type="protein sequence ID" value="MFC3110084.1"/>
    <property type="molecule type" value="Genomic_DNA"/>
</dbReference>
<feature type="non-terminal residue" evidence="1">
    <location>
        <position position="1"/>
    </location>
</feature>
<proteinExistence type="predicted"/>
<evidence type="ECO:0000313" key="2">
    <source>
        <dbReference type="Proteomes" id="UP001595530"/>
    </source>
</evidence>
<comment type="caution">
    <text evidence="1">The sequence shown here is derived from an EMBL/GenBank/DDBJ whole genome shotgun (WGS) entry which is preliminary data.</text>
</comment>
<accession>A0ABV7F7C8</accession>
<dbReference type="RefSeq" id="WP_390332456.1">
    <property type="nucleotide sequence ID" value="NZ_JBHRTP010000066.1"/>
</dbReference>
<reference evidence="2" key="1">
    <citation type="journal article" date="2019" name="Int. J. Syst. Evol. Microbiol.">
        <title>The Global Catalogue of Microorganisms (GCM) 10K type strain sequencing project: providing services to taxonomists for standard genome sequencing and annotation.</title>
        <authorList>
            <consortium name="The Broad Institute Genomics Platform"/>
            <consortium name="The Broad Institute Genome Sequencing Center for Infectious Disease"/>
            <person name="Wu L."/>
            <person name="Ma J."/>
        </authorList>
    </citation>
    <scope>NUCLEOTIDE SEQUENCE [LARGE SCALE GENOMIC DNA]</scope>
    <source>
        <strain evidence="2">KCTC 42986</strain>
    </source>
</reference>
<gene>
    <name evidence="1" type="ORF">ACFOFO_19315</name>
</gene>
<sequence>NGCPVCREIGVQFGVEYATGRYGALFKTLANANNKSNFLAFLLEVTFAHQFETAGMPLAYEVKQVSEQTSSVDFKLAAQTGDAVFFELQLQQQDQPTANHIAEQLAQGLVYAAMKDGDGQTDEIFRLQSTILRKVQKPDGSPVKFLQNGAGIVNIVVVCISDILLETPDAFDCTLTMYGDLEVPEHCRRGVFGLFQDTKAGDTEEFQVRAAKYAHIKGTLHGVLFIFRPNGSGVLDYHLQQVMVWNRNLVSQAQAAPLMKQIAAALPAKV</sequence>
<evidence type="ECO:0000313" key="1">
    <source>
        <dbReference type="EMBL" id="MFC3110084.1"/>
    </source>
</evidence>
<organism evidence="1 2">
    <name type="scientific">Undibacterium arcticum</name>
    <dbReference type="NCBI Taxonomy" id="1762892"/>
    <lineage>
        <taxon>Bacteria</taxon>
        <taxon>Pseudomonadati</taxon>
        <taxon>Pseudomonadota</taxon>
        <taxon>Betaproteobacteria</taxon>
        <taxon>Burkholderiales</taxon>
        <taxon>Oxalobacteraceae</taxon>
        <taxon>Undibacterium</taxon>
    </lineage>
</organism>
<protein>
    <submittedName>
        <fullName evidence="1">Uncharacterized protein</fullName>
    </submittedName>
</protein>
<keyword evidence="2" id="KW-1185">Reference proteome</keyword>
<dbReference type="Proteomes" id="UP001595530">
    <property type="component" value="Unassembled WGS sequence"/>
</dbReference>